<evidence type="ECO:0000256" key="1">
    <source>
        <dbReference type="SAM" id="MobiDB-lite"/>
    </source>
</evidence>
<dbReference type="Proteomes" id="UP000284706">
    <property type="component" value="Unassembled WGS sequence"/>
</dbReference>
<feature type="compositionally biased region" description="Low complexity" evidence="1">
    <location>
        <begin position="171"/>
        <end position="187"/>
    </location>
</feature>
<feature type="region of interest" description="Disordered" evidence="1">
    <location>
        <begin position="105"/>
        <end position="243"/>
    </location>
</feature>
<dbReference type="AlphaFoldDB" id="A0A409YAY3"/>
<feature type="compositionally biased region" description="Low complexity" evidence="1">
    <location>
        <begin position="228"/>
        <end position="239"/>
    </location>
</feature>
<accession>A0A409YAY3</accession>
<proteinExistence type="predicted"/>
<keyword evidence="3" id="KW-1185">Reference proteome</keyword>
<dbReference type="InParanoid" id="A0A409YAY3"/>
<reference evidence="2 3" key="1">
    <citation type="journal article" date="2018" name="Evol. Lett.">
        <title>Horizontal gene cluster transfer increased hallucinogenic mushroom diversity.</title>
        <authorList>
            <person name="Reynolds H.T."/>
            <person name="Vijayakumar V."/>
            <person name="Gluck-Thaler E."/>
            <person name="Korotkin H.B."/>
            <person name="Matheny P.B."/>
            <person name="Slot J.C."/>
        </authorList>
    </citation>
    <scope>NUCLEOTIDE SEQUENCE [LARGE SCALE GENOMIC DNA]</scope>
    <source>
        <strain evidence="2 3">SRW20</strain>
    </source>
</reference>
<evidence type="ECO:0000313" key="3">
    <source>
        <dbReference type="Proteomes" id="UP000284706"/>
    </source>
</evidence>
<feature type="region of interest" description="Disordered" evidence="1">
    <location>
        <begin position="1"/>
        <end position="47"/>
    </location>
</feature>
<gene>
    <name evidence="2" type="ORF">CVT26_008881</name>
</gene>
<name>A0A409YAY3_9AGAR</name>
<feature type="compositionally biased region" description="Polar residues" evidence="1">
    <location>
        <begin position="105"/>
        <end position="130"/>
    </location>
</feature>
<protein>
    <submittedName>
        <fullName evidence="2">Uncharacterized protein</fullName>
    </submittedName>
</protein>
<dbReference type="EMBL" id="NHYE01001025">
    <property type="protein sequence ID" value="PPR00162.1"/>
    <property type="molecule type" value="Genomic_DNA"/>
</dbReference>
<sequence length="552" mass="60713">MSADYQAPYSAPFNAGASPGFNPGNPTYQPDYSILPPSNPSPDQYPLTDWARFSDAAGTFPEQQHQGYAQPIVTNWQAFESGRDQPSLNEPSRKDEAIRRMQSEHLPSNSLAPLTPGTVQYLQHPPSQVNDEGRHFQPPPSNSSSSSNYHSLPSDQHSAASFLPSVPSDHGSVASTQSSGSSVRRSVPAMQHRSTHPYFAANSSKRREELHCPQNSTSDAPHRRDQKATTAKTTKTTKTNPAFRQDTLQVARETFVAFCVSRAMLFPESSKDKKLYKNAASLALEHASSQVPGGPKPLKYTTANWGHLKKALITFREGWLLLILLLVGHAYKLSDTAAFEEALEISTIGAGEWLALVLTLTEQEILNVGASLEAKHPGKSLPAEYRNLKIAAFKDDDAVQDEFRWWGHRVCKDAATKMLTHCEGIAPDFAYSVCVARHGLPFLAVVNMTIFRAIRHYPKFLACSGSETTHTWDFDLESDELFLKHVLAAMQVAVQHPQGQAHLAKTLDEIYAKLPPKASLYKAIQPGYALHRCFSVVDSGLEVAPDTEGVGQ</sequence>
<organism evidence="2 3">
    <name type="scientific">Gymnopilus dilepis</name>
    <dbReference type="NCBI Taxonomy" id="231916"/>
    <lineage>
        <taxon>Eukaryota</taxon>
        <taxon>Fungi</taxon>
        <taxon>Dikarya</taxon>
        <taxon>Basidiomycota</taxon>
        <taxon>Agaricomycotina</taxon>
        <taxon>Agaricomycetes</taxon>
        <taxon>Agaricomycetidae</taxon>
        <taxon>Agaricales</taxon>
        <taxon>Agaricineae</taxon>
        <taxon>Hymenogastraceae</taxon>
        <taxon>Gymnopilus</taxon>
    </lineage>
</organism>
<evidence type="ECO:0000313" key="2">
    <source>
        <dbReference type="EMBL" id="PPR00162.1"/>
    </source>
</evidence>
<comment type="caution">
    <text evidence="2">The sequence shown here is derived from an EMBL/GenBank/DDBJ whole genome shotgun (WGS) entry which is preliminary data.</text>
</comment>
<feature type="compositionally biased region" description="Low complexity" evidence="1">
    <location>
        <begin position="142"/>
        <end position="154"/>
    </location>
</feature>